<dbReference type="RefSeq" id="WP_317637533.1">
    <property type="nucleotide sequence ID" value="NZ_AP026803.1"/>
</dbReference>
<keyword evidence="4" id="KW-0804">Transcription</keyword>
<sequence>MKYNVQEAADKMGLTTYALRYYDNNGMLPYVKRDENNNRIFDDVDLEWIQIIICLRGTGMPLKKIQYYLQLVTQGEQTVPERYQIMLEQQQQTLREITELNQHLMTINKKVAHYADILINPKPDSYVPSNIKTKAAKTTT</sequence>
<evidence type="ECO:0000256" key="3">
    <source>
        <dbReference type="ARBA" id="ARBA00023125"/>
    </source>
</evidence>
<name>A0ABM8BF33_9LACO</name>
<feature type="domain" description="HTH merR-type" evidence="5">
    <location>
        <begin position="2"/>
        <end position="71"/>
    </location>
</feature>
<gene>
    <name evidence="6" type="ORF">KIM322_00640</name>
</gene>
<evidence type="ECO:0000256" key="2">
    <source>
        <dbReference type="ARBA" id="ARBA00023015"/>
    </source>
</evidence>
<dbReference type="Proteomes" id="UP001321741">
    <property type="component" value="Chromosome"/>
</dbReference>
<accession>A0ABM8BF33</accession>
<dbReference type="EMBL" id="AP026803">
    <property type="protein sequence ID" value="BDR59803.1"/>
    <property type="molecule type" value="Genomic_DNA"/>
</dbReference>
<keyword evidence="3" id="KW-0238">DNA-binding</keyword>
<dbReference type="InterPro" id="IPR000551">
    <property type="entry name" value="MerR-type_HTH_dom"/>
</dbReference>
<dbReference type="PROSITE" id="PS50937">
    <property type="entry name" value="HTH_MERR_2"/>
    <property type="match status" value="1"/>
</dbReference>
<dbReference type="CDD" id="cd01109">
    <property type="entry name" value="HTH_YyaN"/>
    <property type="match status" value="1"/>
</dbReference>
<dbReference type="PANTHER" id="PTHR30204">
    <property type="entry name" value="REDOX-CYCLING DRUG-SENSING TRANSCRIPTIONAL ACTIVATOR SOXR"/>
    <property type="match status" value="1"/>
</dbReference>
<dbReference type="SMART" id="SM00422">
    <property type="entry name" value="HTH_MERR"/>
    <property type="match status" value="1"/>
</dbReference>
<evidence type="ECO:0000256" key="4">
    <source>
        <dbReference type="ARBA" id="ARBA00023163"/>
    </source>
</evidence>
<dbReference type="PANTHER" id="PTHR30204:SF69">
    <property type="entry name" value="MERR-FAMILY TRANSCRIPTIONAL REGULATOR"/>
    <property type="match status" value="1"/>
</dbReference>
<dbReference type="InterPro" id="IPR047057">
    <property type="entry name" value="MerR_fam"/>
</dbReference>
<proteinExistence type="predicted"/>
<keyword evidence="1" id="KW-0678">Repressor</keyword>
<evidence type="ECO:0000259" key="5">
    <source>
        <dbReference type="PROSITE" id="PS50937"/>
    </source>
</evidence>
<evidence type="ECO:0000313" key="7">
    <source>
        <dbReference type="Proteomes" id="UP001321741"/>
    </source>
</evidence>
<dbReference type="InterPro" id="IPR009061">
    <property type="entry name" value="DNA-bd_dom_put_sf"/>
</dbReference>
<organism evidence="6 7">
    <name type="scientific">Lactobacillus xylocopicola</name>
    <dbReference type="NCBI Taxonomy" id="2976676"/>
    <lineage>
        <taxon>Bacteria</taxon>
        <taxon>Bacillati</taxon>
        <taxon>Bacillota</taxon>
        <taxon>Bacilli</taxon>
        <taxon>Lactobacillales</taxon>
        <taxon>Lactobacillaceae</taxon>
        <taxon>Lactobacillus</taxon>
    </lineage>
</organism>
<evidence type="ECO:0000256" key="1">
    <source>
        <dbReference type="ARBA" id="ARBA00022491"/>
    </source>
</evidence>
<dbReference type="SUPFAM" id="SSF46955">
    <property type="entry name" value="Putative DNA-binding domain"/>
    <property type="match status" value="1"/>
</dbReference>
<protein>
    <submittedName>
        <fullName evidence="6">Transcriptional regulator</fullName>
    </submittedName>
</protein>
<evidence type="ECO:0000313" key="6">
    <source>
        <dbReference type="EMBL" id="BDR59803.1"/>
    </source>
</evidence>
<dbReference type="Gene3D" id="1.10.1660.10">
    <property type="match status" value="1"/>
</dbReference>
<reference evidence="6 7" key="1">
    <citation type="journal article" date="2023" name="Microbiol. Spectr.">
        <title>Symbiosis of Carpenter Bees with Uncharacterized Lactic Acid Bacteria Showing NAD Auxotrophy.</title>
        <authorList>
            <person name="Kawasaki S."/>
            <person name="Ozawa K."/>
            <person name="Mori T."/>
            <person name="Yamamoto A."/>
            <person name="Ito M."/>
            <person name="Ohkuma M."/>
            <person name="Sakamoto M."/>
            <person name="Matsutani M."/>
        </authorList>
    </citation>
    <scope>NUCLEOTIDE SEQUENCE [LARGE SCALE GENOMIC DNA]</scope>
    <source>
        <strain evidence="6 7">Kim32-2</strain>
    </source>
</reference>
<dbReference type="Pfam" id="PF13411">
    <property type="entry name" value="MerR_1"/>
    <property type="match status" value="1"/>
</dbReference>
<keyword evidence="2" id="KW-0805">Transcription regulation</keyword>
<keyword evidence="7" id="KW-1185">Reference proteome</keyword>